<keyword evidence="2" id="KW-1185">Reference proteome</keyword>
<organism evidence="1 2">
    <name type="scientific">Noviherbaspirillum cavernae</name>
    <dbReference type="NCBI Taxonomy" id="2320862"/>
    <lineage>
        <taxon>Bacteria</taxon>
        <taxon>Pseudomonadati</taxon>
        <taxon>Pseudomonadota</taxon>
        <taxon>Betaproteobacteria</taxon>
        <taxon>Burkholderiales</taxon>
        <taxon>Oxalobacteraceae</taxon>
        <taxon>Noviherbaspirillum</taxon>
    </lineage>
</organism>
<gene>
    <name evidence="1" type="ORF">D3870_20845</name>
</gene>
<dbReference type="RefSeq" id="WP_119742970.1">
    <property type="nucleotide sequence ID" value="NZ_QYUN01000003.1"/>
</dbReference>
<accession>A0A418WW00</accession>
<evidence type="ECO:0000313" key="1">
    <source>
        <dbReference type="EMBL" id="RJF96833.1"/>
    </source>
</evidence>
<evidence type="ECO:0000313" key="2">
    <source>
        <dbReference type="Proteomes" id="UP000285190"/>
    </source>
</evidence>
<dbReference type="OrthoDB" id="8780975at2"/>
<reference evidence="1 2" key="1">
    <citation type="submission" date="2018-09" db="EMBL/GenBank/DDBJ databases">
        <authorList>
            <person name="Zhu H."/>
        </authorList>
    </citation>
    <scope>NUCLEOTIDE SEQUENCE [LARGE SCALE GENOMIC DNA]</scope>
    <source>
        <strain evidence="1 2">K2R10-39</strain>
    </source>
</reference>
<sequence>MTTTYTNDGARDGLWFSIEIEKDEFLAFISTEALAAHFRTPKKRSDAIAAYKENQNIIDAVARHKFLNGFPRPIKLGAADF</sequence>
<dbReference type="AlphaFoldDB" id="A0A418WW00"/>
<dbReference type="EMBL" id="QYUN01000003">
    <property type="protein sequence ID" value="RJF96833.1"/>
    <property type="molecule type" value="Genomic_DNA"/>
</dbReference>
<protein>
    <submittedName>
        <fullName evidence="1">DUF1488 family protein</fullName>
    </submittedName>
</protein>
<proteinExistence type="predicted"/>
<dbReference type="Proteomes" id="UP000285190">
    <property type="component" value="Unassembled WGS sequence"/>
</dbReference>
<name>A0A418WW00_9BURK</name>
<comment type="caution">
    <text evidence="1">The sequence shown here is derived from an EMBL/GenBank/DDBJ whole genome shotgun (WGS) entry which is preliminary data.</text>
</comment>